<keyword evidence="1" id="KW-0805">Transcription regulation</keyword>
<dbReference type="eggNOG" id="COG1917">
    <property type="taxonomic scope" value="Bacteria"/>
</dbReference>
<protein>
    <submittedName>
        <fullName evidence="6">Transcriptional regulator, AraC family</fullName>
    </submittedName>
</protein>
<dbReference type="InterPro" id="IPR020449">
    <property type="entry name" value="Tscrpt_reg_AraC-type_HTH"/>
</dbReference>
<evidence type="ECO:0000256" key="1">
    <source>
        <dbReference type="ARBA" id="ARBA00023015"/>
    </source>
</evidence>
<dbReference type="InterPro" id="IPR009057">
    <property type="entry name" value="Homeodomain-like_sf"/>
</dbReference>
<dbReference type="Pfam" id="PF02311">
    <property type="entry name" value="AraC_binding"/>
    <property type="match status" value="1"/>
</dbReference>
<sequence length="278" mass="31257">MLEFAHYKQLGFADALHARYVTHEFARHSHDFYVVGVVTQGVEAFRLEGSTRYAPAGSVLVVHPGQVHTGYAVQREGWEYRMFYPSIAWVREVAESMGLKDELPRVSDAVLEDLEIAGKLKQAHRVSNNNPLAGETLLSEAMGLLLRRYGGAHPPQRSLPKAAVIQAVQYLRQSVSQPVTLEKLSRVSGLSRFHLVRAFRAYTGLPPHLYLLQLRIEEAKIRLCGPESLAQIALEVGFTDQAHFTKSFKRIVGVTPGVFRKARREAQRYTPDTFYLAS</sequence>
<dbReference type="SUPFAM" id="SSF46689">
    <property type="entry name" value="Homeodomain-like"/>
    <property type="match status" value="2"/>
</dbReference>
<dbReference type="STRING" id="526227.Mesil_1477"/>
<dbReference type="InterPro" id="IPR018060">
    <property type="entry name" value="HTH_AraC"/>
</dbReference>
<evidence type="ECO:0000256" key="4">
    <source>
        <dbReference type="ARBA" id="ARBA00023163"/>
    </source>
</evidence>
<dbReference type="InterPro" id="IPR018062">
    <property type="entry name" value="HTH_AraC-typ_CS"/>
</dbReference>
<dbReference type="Pfam" id="PF12833">
    <property type="entry name" value="HTH_18"/>
    <property type="match status" value="1"/>
</dbReference>
<dbReference type="Proteomes" id="UP000001916">
    <property type="component" value="Chromosome"/>
</dbReference>
<dbReference type="GO" id="GO:0003700">
    <property type="term" value="F:DNA-binding transcription factor activity"/>
    <property type="evidence" value="ECO:0007669"/>
    <property type="project" value="InterPro"/>
</dbReference>
<dbReference type="HOGENOM" id="CLU_000445_88_16_0"/>
<dbReference type="KEGG" id="msv:Mesil_1477"/>
<dbReference type="PROSITE" id="PS00041">
    <property type="entry name" value="HTH_ARAC_FAMILY_1"/>
    <property type="match status" value="1"/>
</dbReference>
<keyword evidence="4" id="KW-0804">Transcription</keyword>
<evidence type="ECO:0000313" key="7">
    <source>
        <dbReference type="Proteomes" id="UP000001916"/>
    </source>
</evidence>
<dbReference type="PANTHER" id="PTHR46796">
    <property type="entry name" value="HTH-TYPE TRANSCRIPTIONAL ACTIVATOR RHAS-RELATED"/>
    <property type="match status" value="1"/>
</dbReference>
<proteinExistence type="predicted"/>
<dbReference type="PRINTS" id="PR00032">
    <property type="entry name" value="HTHARAC"/>
</dbReference>
<dbReference type="PROSITE" id="PS01124">
    <property type="entry name" value="HTH_ARAC_FAMILY_2"/>
    <property type="match status" value="1"/>
</dbReference>
<gene>
    <name evidence="6" type="ordered locus">Mesil_1477</name>
</gene>
<dbReference type="SMART" id="SM00342">
    <property type="entry name" value="HTH_ARAC"/>
    <property type="match status" value="1"/>
</dbReference>
<dbReference type="InterPro" id="IPR050204">
    <property type="entry name" value="AraC_XylS_family_regulators"/>
</dbReference>
<dbReference type="EMBL" id="CP002042">
    <property type="protein sequence ID" value="ADH63369.1"/>
    <property type="molecule type" value="Genomic_DNA"/>
</dbReference>
<dbReference type="AlphaFoldDB" id="D7BF16"/>
<evidence type="ECO:0000256" key="2">
    <source>
        <dbReference type="ARBA" id="ARBA00023125"/>
    </source>
</evidence>
<feature type="domain" description="HTH araC/xylS-type" evidence="5">
    <location>
        <begin position="165"/>
        <end position="262"/>
    </location>
</feature>
<organism evidence="6 7">
    <name type="scientific">Allomeiothermus silvanus (strain ATCC 700542 / DSM 9946 / NBRC 106475 / NCIMB 13440 / VI-R2)</name>
    <name type="common">Thermus silvanus</name>
    <dbReference type="NCBI Taxonomy" id="526227"/>
    <lineage>
        <taxon>Bacteria</taxon>
        <taxon>Thermotogati</taxon>
        <taxon>Deinococcota</taxon>
        <taxon>Deinococci</taxon>
        <taxon>Thermales</taxon>
        <taxon>Thermaceae</taxon>
        <taxon>Allomeiothermus</taxon>
    </lineage>
</organism>
<dbReference type="eggNOG" id="COG2207">
    <property type="taxonomic scope" value="Bacteria"/>
</dbReference>
<reference evidence="6 7" key="1">
    <citation type="journal article" date="2010" name="Stand. Genomic Sci.">
        <title>Complete genome sequence of Meiothermus silvanus type strain (VI-R2).</title>
        <authorList>
            <person name="Sikorski J."/>
            <person name="Tindall B.J."/>
            <person name="Lowry S."/>
            <person name="Lucas S."/>
            <person name="Nolan M."/>
            <person name="Copeland A."/>
            <person name="Glavina Del Rio T."/>
            <person name="Tice H."/>
            <person name="Cheng J.F."/>
            <person name="Han C."/>
            <person name="Pitluck S."/>
            <person name="Liolios K."/>
            <person name="Ivanova N."/>
            <person name="Mavromatis K."/>
            <person name="Mikhailova N."/>
            <person name="Pati A."/>
            <person name="Goodwin L."/>
            <person name="Chen A."/>
            <person name="Palaniappan K."/>
            <person name="Land M."/>
            <person name="Hauser L."/>
            <person name="Chang Y.J."/>
            <person name="Jeffries C.D."/>
            <person name="Rohde M."/>
            <person name="Goker M."/>
            <person name="Woyke T."/>
            <person name="Bristow J."/>
            <person name="Eisen J.A."/>
            <person name="Markowitz V."/>
            <person name="Hugenholtz P."/>
            <person name="Kyrpides N.C."/>
            <person name="Klenk H.P."/>
            <person name="Lapidus A."/>
        </authorList>
    </citation>
    <scope>NUCLEOTIDE SEQUENCE [LARGE SCALE GENOMIC DNA]</scope>
    <source>
        <strain evidence="7">ATCC 700542 / DSM 9946 / VI-R2</strain>
    </source>
</reference>
<dbReference type="Gene3D" id="1.10.10.60">
    <property type="entry name" value="Homeodomain-like"/>
    <property type="match status" value="2"/>
</dbReference>
<evidence type="ECO:0000259" key="5">
    <source>
        <dbReference type="PROSITE" id="PS01124"/>
    </source>
</evidence>
<name>D7BF16_ALLS1</name>
<dbReference type="GO" id="GO:0043565">
    <property type="term" value="F:sequence-specific DNA binding"/>
    <property type="evidence" value="ECO:0007669"/>
    <property type="project" value="InterPro"/>
</dbReference>
<accession>D7BF16</accession>
<dbReference type="InterPro" id="IPR037923">
    <property type="entry name" value="HTH-like"/>
</dbReference>
<dbReference type="SUPFAM" id="SSF51215">
    <property type="entry name" value="Regulatory protein AraC"/>
    <property type="match status" value="1"/>
</dbReference>
<evidence type="ECO:0000313" key="6">
    <source>
        <dbReference type="EMBL" id="ADH63369.1"/>
    </source>
</evidence>
<keyword evidence="2" id="KW-0238">DNA-binding</keyword>
<dbReference type="RefSeq" id="WP_013157936.1">
    <property type="nucleotide sequence ID" value="NC_014212.1"/>
</dbReference>
<evidence type="ECO:0000256" key="3">
    <source>
        <dbReference type="ARBA" id="ARBA00023159"/>
    </source>
</evidence>
<keyword evidence="7" id="KW-1185">Reference proteome</keyword>
<keyword evidence="3" id="KW-0010">Activator</keyword>
<dbReference type="InterPro" id="IPR003313">
    <property type="entry name" value="AraC-bd"/>
</dbReference>
<dbReference type="PANTHER" id="PTHR46796:SF2">
    <property type="entry name" value="TRANSCRIPTIONAL REGULATORY PROTEIN"/>
    <property type="match status" value="1"/>
</dbReference>
<dbReference type="OrthoDB" id="516605at2"/>